<dbReference type="EMBL" id="JACGCI010000021">
    <property type="protein sequence ID" value="KAF6757821.1"/>
    <property type="molecule type" value="Genomic_DNA"/>
</dbReference>
<dbReference type="Proteomes" id="UP000521943">
    <property type="component" value="Unassembled WGS sequence"/>
</dbReference>
<keyword evidence="2" id="KW-1185">Reference proteome</keyword>
<comment type="caution">
    <text evidence="1">The sequence shown here is derived from an EMBL/GenBank/DDBJ whole genome shotgun (WGS) entry which is preliminary data.</text>
</comment>
<dbReference type="SUPFAM" id="SSF52047">
    <property type="entry name" value="RNI-like"/>
    <property type="match status" value="1"/>
</dbReference>
<evidence type="ECO:0000313" key="1">
    <source>
        <dbReference type="EMBL" id="KAF6757821.1"/>
    </source>
</evidence>
<feature type="non-terminal residue" evidence="1">
    <location>
        <position position="1"/>
    </location>
</feature>
<dbReference type="InterPro" id="IPR032675">
    <property type="entry name" value="LRR_dom_sf"/>
</dbReference>
<gene>
    <name evidence="1" type="ORF">DFP72DRAFT_890788</name>
</gene>
<reference evidence="1 2" key="1">
    <citation type="submission" date="2020-07" db="EMBL/GenBank/DDBJ databases">
        <title>Comparative genomics of pyrophilous fungi reveals a link between fire events and developmental genes.</title>
        <authorList>
            <consortium name="DOE Joint Genome Institute"/>
            <person name="Steindorff A.S."/>
            <person name="Carver A."/>
            <person name="Calhoun S."/>
            <person name="Stillman K."/>
            <person name="Liu H."/>
            <person name="Lipzen A."/>
            <person name="Pangilinan J."/>
            <person name="Labutti K."/>
            <person name="Bruns T.D."/>
            <person name="Grigoriev I.V."/>
        </authorList>
    </citation>
    <scope>NUCLEOTIDE SEQUENCE [LARGE SCALE GENOMIC DNA]</scope>
    <source>
        <strain evidence="1 2">CBS 144469</strain>
    </source>
</reference>
<sequence>MDQPNSLPPALTDRIPQEIYDSVIAAIGNDNQRMRTMGAISAVCHAWEASSRSYIFYSFSFTPTSLTFLAREAGNRVLMSIRCAKYEVKRDTNKLPEDFLQEVLPRMPNLHSLVFAGCEPKMIIPVARILSETGGRIMALDITGDMFRQVWSSFRTFQEMVALFPYLRTLSLADICWEGEVGGSHEGGNTRVELPSTLRSVNIWRVLRTPSLLLWLSPAAETIRSLQLFALRRSNLHLVPLFTHLQHLSLLFLTTPKPGDLAHTLSSCTMLKTLKVFTEIVLPCGEALEKPSVDSMTTTSPNNQLRQAPWYAELLSSVSSPLSKLSLQVNHRPSRKVDPMGWKILSDLFRSSPFYAELKQLEFNVALYDELWDSRSDCERSIRRELVGLHPGTDLSVGATTWPSPGFVSH</sequence>
<organism evidence="1 2">
    <name type="scientific">Ephemerocybe angulata</name>
    <dbReference type="NCBI Taxonomy" id="980116"/>
    <lineage>
        <taxon>Eukaryota</taxon>
        <taxon>Fungi</taxon>
        <taxon>Dikarya</taxon>
        <taxon>Basidiomycota</taxon>
        <taxon>Agaricomycotina</taxon>
        <taxon>Agaricomycetes</taxon>
        <taxon>Agaricomycetidae</taxon>
        <taxon>Agaricales</taxon>
        <taxon>Agaricineae</taxon>
        <taxon>Psathyrellaceae</taxon>
        <taxon>Ephemerocybe</taxon>
    </lineage>
</organism>
<proteinExistence type="predicted"/>
<accession>A0A8H6MAA0</accession>
<name>A0A8H6MAA0_9AGAR</name>
<dbReference type="Gene3D" id="3.80.10.10">
    <property type="entry name" value="Ribonuclease Inhibitor"/>
    <property type="match status" value="1"/>
</dbReference>
<evidence type="ECO:0000313" key="2">
    <source>
        <dbReference type="Proteomes" id="UP000521943"/>
    </source>
</evidence>
<dbReference type="AlphaFoldDB" id="A0A8H6MAA0"/>
<protein>
    <submittedName>
        <fullName evidence="1">Uncharacterized protein</fullName>
    </submittedName>
</protein>